<proteinExistence type="predicted"/>
<accession>A0A0A8YTL0</accession>
<dbReference type="AlphaFoldDB" id="A0A0A8YTL0"/>
<evidence type="ECO:0000256" key="1">
    <source>
        <dbReference type="SAM" id="MobiDB-lite"/>
    </source>
</evidence>
<organism evidence="2">
    <name type="scientific">Arundo donax</name>
    <name type="common">Giant reed</name>
    <name type="synonym">Donax arundinaceus</name>
    <dbReference type="NCBI Taxonomy" id="35708"/>
    <lineage>
        <taxon>Eukaryota</taxon>
        <taxon>Viridiplantae</taxon>
        <taxon>Streptophyta</taxon>
        <taxon>Embryophyta</taxon>
        <taxon>Tracheophyta</taxon>
        <taxon>Spermatophyta</taxon>
        <taxon>Magnoliopsida</taxon>
        <taxon>Liliopsida</taxon>
        <taxon>Poales</taxon>
        <taxon>Poaceae</taxon>
        <taxon>PACMAD clade</taxon>
        <taxon>Arundinoideae</taxon>
        <taxon>Arundineae</taxon>
        <taxon>Arundo</taxon>
    </lineage>
</organism>
<feature type="compositionally biased region" description="Basic and acidic residues" evidence="1">
    <location>
        <begin position="1"/>
        <end position="23"/>
    </location>
</feature>
<reference evidence="2" key="2">
    <citation type="journal article" date="2015" name="Data Brief">
        <title>Shoot transcriptome of the giant reed, Arundo donax.</title>
        <authorList>
            <person name="Barrero R.A."/>
            <person name="Guerrero F.D."/>
            <person name="Moolhuijzen P."/>
            <person name="Goolsby J.A."/>
            <person name="Tidwell J."/>
            <person name="Bellgard S.E."/>
            <person name="Bellgard M.I."/>
        </authorList>
    </citation>
    <scope>NUCLEOTIDE SEQUENCE</scope>
    <source>
        <tissue evidence="2">Shoot tissue taken approximately 20 cm above the soil surface</tissue>
    </source>
</reference>
<dbReference type="EMBL" id="GBRH01267496">
    <property type="protein sequence ID" value="JAD30399.1"/>
    <property type="molecule type" value="Transcribed_RNA"/>
</dbReference>
<sequence>MLHAAVEKRERTSLRRSDADAARGRRGWRSGGSVRAGRRRVPASTQADTPWSGGAPDGCGAERLS</sequence>
<evidence type="ECO:0000313" key="2">
    <source>
        <dbReference type="EMBL" id="JAD30399.1"/>
    </source>
</evidence>
<feature type="region of interest" description="Disordered" evidence="1">
    <location>
        <begin position="1"/>
        <end position="65"/>
    </location>
</feature>
<name>A0A0A8YTL0_ARUDO</name>
<protein>
    <submittedName>
        <fullName evidence="2">Uncharacterized protein</fullName>
    </submittedName>
</protein>
<reference evidence="2" key="1">
    <citation type="submission" date="2014-09" db="EMBL/GenBank/DDBJ databases">
        <authorList>
            <person name="Magalhaes I.L.F."/>
            <person name="Oliveira U."/>
            <person name="Santos F.R."/>
            <person name="Vidigal T.H.D.A."/>
            <person name="Brescovit A.D."/>
            <person name="Santos A.J."/>
        </authorList>
    </citation>
    <scope>NUCLEOTIDE SEQUENCE</scope>
    <source>
        <tissue evidence="2">Shoot tissue taken approximately 20 cm above the soil surface</tissue>
    </source>
</reference>